<reference evidence="3" key="1">
    <citation type="journal article" date="2013" name="Nature">
        <title>Pan genome of the phytoplankton Emiliania underpins its global distribution.</title>
        <authorList>
            <person name="Read B.A."/>
            <person name="Kegel J."/>
            <person name="Klute M.J."/>
            <person name="Kuo A."/>
            <person name="Lefebvre S.C."/>
            <person name="Maumus F."/>
            <person name="Mayer C."/>
            <person name="Miller J."/>
            <person name="Monier A."/>
            <person name="Salamov A."/>
            <person name="Young J."/>
            <person name="Aguilar M."/>
            <person name="Claverie J.M."/>
            <person name="Frickenhaus S."/>
            <person name="Gonzalez K."/>
            <person name="Herman E.K."/>
            <person name="Lin Y.C."/>
            <person name="Napier J."/>
            <person name="Ogata H."/>
            <person name="Sarno A.F."/>
            <person name="Shmutz J."/>
            <person name="Schroeder D."/>
            <person name="de Vargas C."/>
            <person name="Verret F."/>
            <person name="von Dassow P."/>
            <person name="Valentin K."/>
            <person name="Van de Peer Y."/>
            <person name="Wheeler G."/>
            <person name="Dacks J.B."/>
            <person name="Delwiche C.F."/>
            <person name="Dyhrman S.T."/>
            <person name="Glockner G."/>
            <person name="John U."/>
            <person name="Richards T."/>
            <person name="Worden A.Z."/>
            <person name="Zhang X."/>
            <person name="Grigoriev I.V."/>
            <person name="Allen A.E."/>
            <person name="Bidle K."/>
            <person name="Borodovsky M."/>
            <person name="Bowler C."/>
            <person name="Brownlee C."/>
            <person name="Cock J.M."/>
            <person name="Elias M."/>
            <person name="Gladyshev V.N."/>
            <person name="Groth M."/>
            <person name="Guda C."/>
            <person name="Hadaegh A."/>
            <person name="Iglesias-Rodriguez M.D."/>
            <person name="Jenkins J."/>
            <person name="Jones B.M."/>
            <person name="Lawson T."/>
            <person name="Leese F."/>
            <person name="Lindquist E."/>
            <person name="Lobanov A."/>
            <person name="Lomsadze A."/>
            <person name="Malik S.B."/>
            <person name="Marsh M.E."/>
            <person name="Mackinder L."/>
            <person name="Mock T."/>
            <person name="Mueller-Roeber B."/>
            <person name="Pagarete A."/>
            <person name="Parker M."/>
            <person name="Probert I."/>
            <person name="Quesneville H."/>
            <person name="Raines C."/>
            <person name="Rensing S.A."/>
            <person name="Riano-Pachon D.M."/>
            <person name="Richier S."/>
            <person name="Rokitta S."/>
            <person name="Shiraiwa Y."/>
            <person name="Soanes D.M."/>
            <person name="van der Giezen M."/>
            <person name="Wahlund T.M."/>
            <person name="Williams B."/>
            <person name="Wilson W."/>
            <person name="Wolfe G."/>
            <person name="Wurch L.L."/>
        </authorList>
    </citation>
    <scope>NUCLEOTIDE SEQUENCE</scope>
</reference>
<dbReference type="Proteomes" id="UP000013827">
    <property type="component" value="Unassembled WGS sequence"/>
</dbReference>
<evidence type="ECO:0000256" key="1">
    <source>
        <dbReference type="SAM" id="MobiDB-lite"/>
    </source>
</evidence>
<dbReference type="EnsemblProtists" id="EOD29842">
    <property type="protein sequence ID" value="EOD29842"/>
    <property type="gene ID" value="EMIHUDRAFT_233397"/>
</dbReference>
<dbReference type="PaxDb" id="2903-EOD29842"/>
<proteinExistence type="predicted"/>
<evidence type="ECO:0000313" key="2">
    <source>
        <dbReference type="EnsemblProtists" id="EOD29842"/>
    </source>
</evidence>
<dbReference type="HOGENOM" id="CLU_439071_0_0_1"/>
<dbReference type="RefSeq" id="XP_005782271.1">
    <property type="nucleotide sequence ID" value="XM_005782214.1"/>
</dbReference>
<organism evidence="2 3">
    <name type="scientific">Emiliania huxleyi (strain CCMP1516)</name>
    <dbReference type="NCBI Taxonomy" id="280463"/>
    <lineage>
        <taxon>Eukaryota</taxon>
        <taxon>Haptista</taxon>
        <taxon>Haptophyta</taxon>
        <taxon>Prymnesiophyceae</taxon>
        <taxon>Isochrysidales</taxon>
        <taxon>Noelaerhabdaceae</taxon>
        <taxon>Emiliania</taxon>
    </lineage>
</organism>
<dbReference type="KEGG" id="ehx:EMIHUDRAFT_233397"/>
<keyword evidence="3" id="KW-1185">Reference proteome</keyword>
<dbReference type="GeneID" id="17275115"/>
<feature type="compositionally biased region" description="Basic and acidic residues" evidence="1">
    <location>
        <begin position="276"/>
        <end position="285"/>
    </location>
</feature>
<reference evidence="2" key="2">
    <citation type="submission" date="2024-10" db="UniProtKB">
        <authorList>
            <consortium name="EnsemblProtists"/>
        </authorList>
    </citation>
    <scope>IDENTIFICATION</scope>
</reference>
<sequence length="623" mass="66039">MLKHIFQSRRESAALNNAVLARLQRVARDYSAVSEVVAEVERSSLSLLSDKRILEMMLCLCETELACPSPSIGPLLSATARLLGARGLYALLPRHPLQPLLRGCLPPPHGVASAVGEGPTRLGALLDLVLAIVRLPDASGDADEKLERAARAHFHLCGGAAALASLVGSLGTAAPRLRSLRREALTLLRLCCHPCGSVRRRAQAVLQAALLECDEAQYLLGTFSEPSSRRCCSSALLWLLPLATGAPVERLVRTPSGPRHQWEEAPAARKTKAKSVRIESPRGEGGEGAALPEDEACRRLVGLLCDCCPPALGQLGRMVPPALVERRLERPPPELVNEFGQRIQAAACLAGKLRRLGSRAEKERFVRAVRHADELPAGNWPALWEALGTAAYEPRLYPPVEAEAYVAPYYLGPLVKALSGRRPEAEGCGPPVPPGFVAAVGAACAAEADGARLVPLLRALGVSYAASCSPHGAPLPCLAWLVSLLRRPALPVPQLHAALDTLRVSLLAAPANALPLAEAGGLEALTGLLARLPLHEVGGEESLYGAVAVALELLQGVARASPRLARRLACAPNAGRLAAALLSAERPAVLARLIELLLELCDSWQSLLAWRGDLTQLESPAAE</sequence>
<accession>A0A0D3K257</accession>
<feature type="region of interest" description="Disordered" evidence="1">
    <location>
        <begin position="252"/>
        <end position="289"/>
    </location>
</feature>
<protein>
    <submittedName>
        <fullName evidence="2">Uncharacterized protein</fullName>
    </submittedName>
</protein>
<name>A0A0D3K257_EMIH1</name>
<dbReference type="AlphaFoldDB" id="A0A0D3K257"/>
<evidence type="ECO:0000313" key="3">
    <source>
        <dbReference type="Proteomes" id="UP000013827"/>
    </source>
</evidence>